<organism evidence="2 3">
    <name type="scientific">Planktothrix rubescens CCAP 1459/22</name>
    <dbReference type="NCBI Taxonomy" id="329571"/>
    <lineage>
        <taxon>Bacteria</taxon>
        <taxon>Bacillati</taxon>
        <taxon>Cyanobacteriota</taxon>
        <taxon>Cyanophyceae</taxon>
        <taxon>Oscillatoriophycideae</taxon>
        <taxon>Oscillatoriales</taxon>
        <taxon>Microcoleaceae</taxon>
        <taxon>Planktothrix</taxon>
    </lineage>
</organism>
<name>A0A6J7ZFB3_PLARU</name>
<dbReference type="EMBL" id="CZCZ02000002">
    <property type="protein sequence ID" value="CAC5339797.1"/>
    <property type="molecule type" value="Genomic_DNA"/>
</dbReference>
<proteinExistence type="predicted"/>
<dbReference type="AlphaFoldDB" id="A0A6J7ZFB3"/>
<evidence type="ECO:0000313" key="2">
    <source>
        <dbReference type="EMBL" id="CAC5339797.1"/>
    </source>
</evidence>
<gene>
    <name evidence="2" type="ORF">PLAN_MP30073</name>
</gene>
<sequence>MQLNFIDTNIWLYRLFDDQRIEAQERERKQNIAISITNQSNLMISTQVINEISVNLIKKAKFDENQIKAVIQSLYNRCQVLEFSLTILESASDLRLNYNLSFWDSLIVASALSGGGNTLYSEDMQNGLIISQQLTIINPFA</sequence>
<evidence type="ECO:0000313" key="3">
    <source>
        <dbReference type="Proteomes" id="UP000196521"/>
    </source>
</evidence>
<dbReference type="SUPFAM" id="SSF88723">
    <property type="entry name" value="PIN domain-like"/>
    <property type="match status" value="1"/>
</dbReference>
<reference evidence="2" key="1">
    <citation type="submission" date="2020-05" db="EMBL/GenBank/DDBJ databases">
        <authorList>
            <consortium name="Genoscope - CEA"/>
            <person name="William W."/>
        </authorList>
    </citation>
    <scope>NUCLEOTIDE SEQUENCE [LARGE SCALE GENOMIC DNA]</scope>
    <source>
        <strain evidence="2">PCC 7821</strain>
    </source>
</reference>
<dbReference type="InterPro" id="IPR029060">
    <property type="entry name" value="PIN-like_dom_sf"/>
</dbReference>
<accession>A0A6J7ZFB3</accession>
<comment type="caution">
    <text evidence="2">The sequence shown here is derived from an EMBL/GenBank/DDBJ whole genome shotgun (WGS) entry which is preliminary data.</text>
</comment>
<protein>
    <recommendedName>
        <fullName evidence="1">PIN domain-containing protein</fullName>
    </recommendedName>
</protein>
<feature type="domain" description="PIN" evidence="1">
    <location>
        <begin position="5"/>
        <end position="123"/>
    </location>
</feature>
<dbReference type="RefSeq" id="WP_026789277.1">
    <property type="nucleotide sequence ID" value="NZ_CZCZ02000002.1"/>
</dbReference>
<dbReference type="Proteomes" id="UP000196521">
    <property type="component" value="Unassembled WGS sequence"/>
</dbReference>
<evidence type="ECO:0000259" key="1">
    <source>
        <dbReference type="Pfam" id="PF01850"/>
    </source>
</evidence>
<dbReference type="Gene3D" id="3.40.50.1010">
    <property type="entry name" value="5'-nuclease"/>
    <property type="match status" value="1"/>
</dbReference>
<dbReference type="Pfam" id="PF01850">
    <property type="entry name" value="PIN"/>
    <property type="match status" value="1"/>
</dbReference>
<keyword evidence="3" id="KW-1185">Reference proteome</keyword>
<dbReference type="InterPro" id="IPR002716">
    <property type="entry name" value="PIN_dom"/>
</dbReference>
<dbReference type="CDD" id="cd18692">
    <property type="entry name" value="PIN_VapC-like"/>
    <property type="match status" value="1"/>
</dbReference>